<dbReference type="CDD" id="cd12532">
    <property type="entry name" value="RRM3_MEI2_fungi"/>
    <property type="match status" value="1"/>
</dbReference>
<protein>
    <submittedName>
        <fullName evidence="5">RNA recognition motif 2-domain-containing protein</fullName>
    </submittedName>
</protein>
<feature type="domain" description="RRM" evidence="4">
    <location>
        <begin position="447"/>
        <end position="531"/>
    </location>
</feature>
<dbReference type="GO" id="GO:0003723">
    <property type="term" value="F:RNA binding"/>
    <property type="evidence" value="ECO:0007669"/>
    <property type="project" value="UniProtKB-UniRule"/>
</dbReference>
<feature type="region of interest" description="Disordered" evidence="3">
    <location>
        <begin position="1"/>
        <end position="23"/>
    </location>
</feature>
<dbReference type="InterPro" id="IPR034862">
    <property type="entry name" value="Fungal_Mei2-like_RRM3"/>
</dbReference>
<dbReference type="InterPro" id="IPR000504">
    <property type="entry name" value="RRM_dom"/>
</dbReference>
<dbReference type="AlphaFoldDB" id="A0A5J5F4U7"/>
<reference evidence="5 6" key="1">
    <citation type="submission" date="2019-09" db="EMBL/GenBank/DDBJ databases">
        <title>Draft genome of the ectomycorrhizal ascomycete Sphaerosporella brunnea.</title>
        <authorList>
            <consortium name="DOE Joint Genome Institute"/>
            <person name="Benucci G.M."/>
            <person name="Marozzi G."/>
            <person name="Antonielli L."/>
            <person name="Sanchez S."/>
            <person name="Marco P."/>
            <person name="Wang X."/>
            <person name="Falini L.B."/>
            <person name="Barry K."/>
            <person name="Haridas S."/>
            <person name="Lipzen A."/>
            <person name="Labutti K."/>
            <person name="Grigoriev I.V."/>
            <person name="Murat C."/>
            <person name="Martin F."/>
            <person name="Albertini E."/>
            <person name="Donnini D."/>
            <person name="Bonito G."/>
        </authorList>
    </citation>
    <scope>NUCLEOTIDE SEQUENCE [LARGE SCALE GENOMIC DNA]</scope>
    <source>
        <strain evidence="5 6">Sb_GMNB300</strain>
    </source>
</reference>
<dbReference type="Proteomes" id="UP000326924">
    <property type="component" value="Unassembled WGS sequence"/>
</dbReference>
<dbReference type="OrthoDB" id="417481at2759"/>
<name>A0A5J5F4U7_9PEZI</name>
<evidence type="ECO:0000259" key="4">
    <source>
        <dbReference type="PROSITE" id="PS50102"/>
    </source>
</evidence>
<organism evidence="5 6">
    <name type="scientific">Sphaerosporella brunnea</name>
    <dbReference type="NCBI Taxonomy" id="1250544"/>
    <lineage>
        <taxon>Eukaryota</taxon>
        <taxon>Fungi</taxon>
        <taxon>Dikarya</taxon>
        <taxon>Ascomycota</taxon>
        <taxon>Pezizomycotina</taxon>
        <taxon>Pezizomycetes</taxon>
        <taxon>Pezizales</taxon>
        <taxon>Pyronemataceae</taxon>
        <taxon>Sphaerosporella</taxon>
    </lineage>
</organism>
<evidence type="ECO:0000256" key="2">
    <source>
        <dbReference type="PROSITE-ProRule" id="PRU00176"/>
    </source>
</evidence>
<proteinExistence type="predicted"/>
<feature type="region of interest" description="Disordered" evidence="3">
    <location>
        <begin position="403"/>
        <end position="427"/>
    </location>
</feature>
<feature type="compositionally biased region" description="Polar residues" evidence="3">
    <location>
        <begin position="1"/>
        <end position="22"/>
    </location>
</feature>
<feature type="region of interest" description="Disordered" evidence="3">
    <location>
        <begin position="322"/>
        <end position="347"/>
    </location>
</feature>
<evidence type="ECO:0000256" key="1">
    <source>
        <dbReference type="ARBA" id="ARBA00022884"/>
    </source>
</evidence>
<dbReference type="EMBL" id="VXIS01000039">
    <property type="protein sequence ID" value="KAA8911095.1"/>
    <property type="molecule type" value="Genomic_DNA"/>
</dbReference>
<keyword evidence="6" id="KW-1185">Reference proteome</keyword>
<dbReference type="Pfam" id="PF04059">
    <property type="entry name" value="RRM_2"/>
    <property type="match status" value="1"/>
</dbReference>
<evidence type="ECO:0000256" key="3">
    <source>
        <dbReference type="SAM" id="MobiDB-lite"/>
    </source>
</evidence>
<evidence type="ECO:0000313" key="6">
    <source>
        <dbReference type="Proteomes" id="UP000326924"/>
    </source>
</evidence>
<feature type="compositionally biased region" description="Polar residues" evidence="3">
    <location>
        <begin position="327"/>
        <end position="345"/>
    </location>
</feature>
<sequence length="609" mass="67790">MADNSSSCSDSPERNNLLTPVNGTFDDRYTQVMGQYPFLSPTSGYNSDDMFRSPERRPIGSGLPPPTSFGDLGFSPLHGGNAYMEFLKSEKNKQLPRPEPETQGFGNWNVSSTRFLKLTGINPIISSTALFNYLNACGEVQEYKASSLRSEGLCVVAFWDLRDSIAAYTKIRAEQGWMVQYCSQAYYSMLCTDEASEKPTDVLCAIMSGKNFGNSISALFGRLHEFGKINKFTSLRNMKCPSFLISFADPQVASDVVEMMDSQYLSGFQLRVFIYPPDQVQRNPFPGHSSLSGLKETSMSMPANLGTPDIWSPNPIRPYPETMFTFPRSSLPRSPDSHGTSYETDSLSRSVSSNLFSGIYSSPQPTSFDSLSTLQASSTGTCCSNHATQQNWSCGNAHNHCPHSPPGTSSCQKDSNRHEKGSNQQISVPGKNIIDLDRIARGLDTRTTVMLRNIPNKVDQQTLKDYIDETSRGLYNFLYLRIDFRNICNVGYAFINFLDPLDIIDFVKAKSGTRWNKFNSEKVLDVTYANIQGIDQLVEKFRNSSVMDQDPAYRPKLFYSSGPLSGTEMDFPPANNILKKCRSISAAQQIGLFAPKLSAASKGVWRKRD</sequence>
<evidence type="ECO:0000313" key="5">
    <source>
        <dbReference type="EMBL" id="KAA8911095.1"/>
    </source>
</evidence>
<gene>
    <name evidence="5" type="ORF">FN846DRAFT_917237</name>
</gene>
<dbReference type="InParanoid" id="A0A5J5F4U7"/>
<dbReference type="SUPFAM" id="SSF54928">
    <property type="entry name" value="RNA-binding domain, RBD"/>
    <property type="match status" value="2"/>
</dbReference>
<dbReference type="InterPro" id="IPR007201">
    <property type="entry name" value="Mei2-like_Rrm_C"/>
</dbReference>
<dbReference type="PANTHER" id="PTHR23189">
    <property type="entry name" value="RNA RECOGNITION MOTIF-CONTAINING"/>
    <property type="match status" value="1"/>
</dbReference>
<dbReference type="InterPro" id="IPR035979">
    <property type="entry name" value="RBD_domain_sf"/>
</dbReference>
<dbReference type="PROSITE" id="PS50102">
    <property type="entry name" value="RRM"/>
    <property type="match status" value="1"/>
</dbReference>
<comment type="caution">
    <text evidence="5">The sequence shown here is derived from an EMBL/GenBank/DDBJ whole genome shotgun (WGS) entry which is preliminary data.</text>
</comment>
<keyword evidence="1 2" id="KW-0694">RNA-binding</keyword>
<accession>A0A5J5F4U7</accession>